<dbReference type="Proteomes" id="UP000221024">
    <property type="component" value="Unassembled WGS sequence"/>
</dbReference>
<keyword evidence="8 15" id="KW-0808">Transferase</keyword>
<dbReference type="GO" id="GO:0052657">
    <property type="term" value="F:guanine phosphoribosyltransferase activity"/>
    <property type="evidence" value="ECO:0007669"/>
    <property type="project" value="UniProtKB-ARBA"/>
</dbReference>
<dbReference type="UniPathway" id="UPA00591">
    <property type="reaction ID" value="UER00648"/>
</dbReference>
<comment type="subcellular location">
    <subcellularLocation>
        <location evidence="2 15">Cytoplasm</location>
    </subcellularLocation>
</comment>
<dbReference type="GO" id="GO:0046100">
    <property type="term" value="P:hypoxanthine metabolic process"/>
    <property type="evidence" value="ECO:0007669"/>
    <property type="project" value="TreeGrafter"/>
</dbReference>
<dbReference type="InterPro" id="IPR000836">
    <property type="entry name" value="PRTase_dom"/>
</dbReference>
<dbReference type="OrthoDB" id="9802824at2"/>
<dbReference type="EC" id="2.4.2.8" evidence="5 15"/>
<keyword evidence="18" id="KW-1185">Reference proteome</keyword>
<keyword evidence="9 15" id="KW-0479">Metal-binding</keyword>
<evidence type="ECO:0000256" key="4">
    <source>
        <dbReference type="ARBA" id="ARBA00008391"/>
    </source>
</evidence>
<dbReference type="RefSeq" id="WP_098063225.1">
    <property type="nucleotide sequence ID" value="NZ_PDEP01000016.1"/>
</dbReference>
<proteinExistence type="inferred from homology"/>
<evidence type="ECO:0000256" key="13">
    <source>
        <dbReference type="ARBA" id="ARBA00048811"/>
    </source>
</evidence>
<dbReference type="InterPro" id="IPR005904">
    <property type="entry name" value="Hxn_phspho_trans"/>
</dbReference>
<evidence type="ECO:0000256" key="11">
    <source>
        <dbReference type="ARBA" id="ARBA00022741"/>
    </source>
</evidence>
<dbReference type="Gene3D" id="3.40.50.2020">
    <property type="match status" value="1"/>
</dbReference>
<dbReference type="InterPro" id="IPR050408">
    <property type="entry name" value="HGPRT"/>
</dbReference>
<evidence type="ECO:0000313" key="17">
    <source>
        <dbReference type="EMBL" id="PEN05083.1"/>
    </source>
</evidence>
<evidence type="ECO:0000256" key="10">
    <source>
        <dbReference type="ARBA" id="ARBA00022726"/>
    </source>
</evidence>
<dbReference type="GO" id="GO:0004422">
    <property type="term" value="F:hypoxanthine phosphoribosyltransferase activity"/>
    <property type="evidence" value="ECO:0007669"/>
    <property type="project" value="InterPro"/>
</dbReference>
<dbReference type="CDD" id="cd06223">
    <property type="entry name" value="PRTases_typeI"/>
    <property type="match status" value="1"/>
</dbReference>
<organism evidence="17 18">
    <name type="scientific">Longimonas halophila</name>
    <dbReference type="NCBI Taxonomy" id="1469170"/>
    <lineage>
        <taxon>Bacteria</taxon>
        <taxon>Pseudomonadati</taxon>
        <taxon>Rhodothermota</taxon>
        <taxon>Rhodothermia</taxon>
        <taxon>Rhodothermales</taxon>
        <taxon>Salisaetaceae</taxon>
        <taxon>Longimonas</taxon>
    </lineage>
</organism>
<dbReference type="Pfam" id="PF00156">
    <property type="entry name" value="Pribosyltran"/>
    <property type="match status" value="1"/>
</dbReference>
<evidence type="ECO:0000256" key="2">
    <source>
        <dbReference type="ARBA" id="ARBA00004496"/>
    </source>
</evidence>
<gene>
    <name evidence="17" type="primary">hpt</name>
    <name evidence="17" type="ORF">CRI93_13775</name>
</gene>
<dbReference type="SUPFAM" id="SSF53271">
    <property type="entry name" value="PRTase-like"/>
    <property type="match status" value="1"/>
</dbReference>
<evidence type="ECO:0000256" key="8">
    <source>
        <dbReference type="ARBA" id="ARBA00022679"/>
    </source>
</evidence>
<dbReference type="GO" id="GO:0032263">
    <property type="term" value="P:GMP salvage"/>
    <property type="evidence" value="ECO:0007669"/>
    <property type="project" value="TreeGrafter"/>
</dbReference>
<accession>A0A2H3NXJ9</accession>
<evidence type="ECO:0000256" key="9">
    <source>
        <dbReference type="ARBA" id="ARBA00022723"/>
    </source>
</evidence>
<keyword evidence="11 15" id="KW-0547">Nucleotide-binding</keyword>
<dbReference type="GO" id="GO:0000166">
    <property type="term" value="F:nucleotide binding"/>
    <property type="evidence" value="ECO:0007669"/>
    <property type="project" value="UniProtKB-KW"/>
</dbReference>
<sequence length="195" mass="21952">MSLTRDLTDTTPQAPDTTLTCRGEQFRLYLTDEAIQERLQEIGDAISEEYEGRTPILVSVLNGAFMVTADLMRYITIDCEIDFMKLSSYGDEKVSSGEVTELKRIDANLEGRDVIVVEDIVDTGLSMQFILNMMESHRPASLRTVTLLHKPTSNDTNVPLDYVGFNIPDLFVIGYGLDYGQIARNLPDIYILDEE</sequence>
<comment type="catalytic activity">
    <reaction evidence="13">
        <text>GMP + diphosphate = guanine + 5-phospho-alpha-D-ribose 1-diphosphate</text>
        <dbReference type="Rhea" id="RHEA:25424"/>
        <dbReference type="ChEBI" id="CHEBI:16235"/>
        <dbReference type="ChEBI" id="CHEBI:33019"/>
        <dbReference type="ChEBI" id="CHEBI:58017"/>
        <dbReference type="ChEBI" id="CHEBI:58115"/>
        <dbReference type="EC" id="2.4.2.8"/>
    </reaction>
    <physiologicalReaction direction="right-to-left" evidence="13">
        <dbReference type="Rhea" id="RHEA:25426"/>
    </physiologicalReaction>
</comment>
<dbReference type="PANTHER" id="PTHR43340:SF1">
    <property type="entry name" value="HYPOXANTHINE PHOSPHORIBOSYLTRANSFERASE"/>
    <property type="match status" value="1"/>
</dbReference>
<evidence type="ECO:0000256" key="7">
    <source>
        <dbReference type="ARBA" id="ARBA00022676"/>
    </source>
</evidence>
<protein>
    <recommendedName>
        <fullName evidence="5 15">Hypoxanthine phosphoribosyltransferase</fullName>
        <ecNumber evidence="5 15">2.4.2.8</ecNumber>
    </recommendedName>
</protein>
<evidence type="ECO:0000259" key="16">
    <source>
        <dbReference type="Pfam" id="PF00156"/>
    </source>
</evidence>
<comment type="catalytic activity">
    <reaction evidence="14">
        <text>IMP + diphosphate = hypoxanthine + 5-phospho-alpha-D-ribose 1-diphosphate</text>
        <dbReference type="Rhea" id="RHEA:17973"/>
        <dbReference type="ChEBI" id="CHEBI:17368"/>
        <dbReference type="ChEBI" id="CHEBI:33019"/>
        <dbReference type="ChEBI" id="CHEBI:58017"/>
        <dbReference type="ChEBI" id="CHEBI:58053"/>
        <dbReference type="EC" id="2.4.2.8"/>
    </reaction>
    <physiologicalReaction direction="right-to-left" evidence="14">
        <dbReference type="Rhea" id="RHEA:17975"/>
    </physiologicalReaction>
</comment>
<dbReference type="GO" id="GO:0006166">
    <property type="term" value="P:purine ribonucleoside salvage"/>
    <property type="evidence" value="ECO:0007669"/>
    <property type="project" value="UniProtKB-KW"/>
</dbReference>
<name>A0A2H3NXJ9_9BACT</name>
<comment type="pathway">
    <text evidence="3 15">Purine metabolism; IMP biosynthesis via salvage pathway; IMP from hypoxanthine: step 1/1.</text>
</comment>
<feature type="domain" description="Phosphoribosyltransferase" evidence="16">
    <location>
        <begin position="35"/>
        <end position="179"/>
    </location>
</feature>
<dbReference type="EMBL" id="PDEP01000016">
    <property type="protein sequence ID" value="PEN05083.1"/>
    <property type="molecule type" value="Genomic_DNA"/>
</dbReference>
<keyword evidence="10 15" id="KW-0660">Purine salvage</keyword>
<keyword evidence="12 15" id="KW-0460">Magnesium</keyword>
<dbReference type="GO" id="GO:0006178">
    <property type="term" value="P:guanine salvage"/>
    <property type="evidence" value="ECO:0007669"/>
    <property type="project" value="TreeGrafter"/>
</dbReference>
<comment type="caution">
    <text evidence="17">The sequence shown here is derived from an EMBL/GenBank/DDBJ whole genome shotgun (WGS) entry which is preliminary data.</text>
</comment>
<evidence type="ECO:0000256" key="15">
    <source>
        <dbReference type="RuleBase" id="RU364099"/>
    </source>
</evidence>
<dbReference type="GO" id="GO:0032264">
    <property type="term" value="P:IMP salvage"/>
    <property type="evidence" value="ECO:0007669"/>
    <property type="project" value="UniProtKB-UniPathway"/>
</dbReference>
<dbReference type="NCBIfam" id="TIGR01203">
    <property type="entry name" value="HGPRTase"/>
    <property type="match status" value="1"/>
</dbReference>
<dbReference type="FunFam" id="3.40.50.2020:FF:000006">
    <property type="entry name" value="Hypoxanthine phosphoribosyltransferase"/>
    <property type="match status" value="1"/>
</dbReference>
<evidence type="ECO:0000256" key="3">
    <source>
        <dbReference type="ARBA" id="ARBA00004669"/>
    </source>
</evidence>
<evidence type="ECO:0000256" key="6">
    <source>
        <dbReference type="ARBA" id="ARBA00022490"/>
    </source>
</evidence>
<dbReference type="PANTHER" id="PTHR43340">
    <property type="entry name" value="HYPOXANTHINE-GUANINE PHOSPHORIBOSYLTRANSFERASE"/>
    <property type="match status" value="1"/>
</dbReference>
<evidence type="ECO:0000256" key="14">
    <source>
        <dbReference type="ARBA" id="ARBA00049402"/>
    </source>
</evidence>
<dbReference type="GO" id="GO:0000287">
    <property type="term" value="F:magnesium ion binding"/>
    <property type="evidence" value="ECO:0007669"/>
    <property type="project" value="TreeGrafter"/>
</dbReference>
<keyword evidence="7 15" id="KW-0328">Glycosyltransferase</keyword>
<evidence type="ECO:0000256" key="12">
    <source>
        <dbReference type="ARBA" id="ARBA00022842"/>
    </source>
</evidence>
<evidence type="ECO:0000313" key="18">
    <source>
        <dbReference type="Proteomes" id="UP000221024"/>
    </source>
</evidence>
<evidence type="ECO:0000256" key="1">
    <source>
        <dbReference type="ARBA" id="ARBA00001946"/>
    </source>
</evidence>
<comment type="cofactor">
    <cofactor evidence="1 15">
        <name>Mg(2+)</name>
        <dbReference type="ChEBI" id="CHEBI:18420"/>
    </cofactor>
</comment>
<dbReference type="AlphaFoldDB" id="A0A2H3NXJ9"/>
<reference evidence="17 18" key="1">
    <citation type="submission" date="2017-10" db="EMBL/GenBank/DDBJ databases">
        <title>Draft genome of Longimonas halophila.</title>
        <authorList>
            <person name="Goh K.M."/>
            <person name="Shamsir M.S."/>
            <person name="Lim S.W."/>
        </authorList>
    </citation>
    <scope>NUCLEOTIDE SEQUENCE [LARGE SCALE GENOMIC DNA]</scope>
    <source>
        <strain evidence="17 18">KCTC 42399</strain>
    </source>
</reference>
<dbReference type="GO" id="GO:0005829">
    <property type="term" value="C:cytosol"/>
    <property type="evidence" value="ECO:0007669"/>
    <property type="project" value="TreeGrafter"/>
</dbReference>
<comment type="similarity">
    <text evidence="4 15">Belongs to the purine/pyrimidine phosphoribosyltransferase family.</text>
</comment>
<keyword evidence="6 15" id="KW-0963">Cytoplasm</keyword>
<evidence type="ECO:0000256" key="5">
    <source>
        <dbReference type="ARBA" id="ARBA00011895"/>
    </source>
</evidence>
<dbReference type="InterPro" id="IPR029057">
    <property type="entry name" value="PRTase-like"/>
</dbReference>